<keyword evidence="9" id="KW-0175">Coiled coil</keyword>
<evidence type="ECO:0000256" key="6">
    <source>
        <dbReference type="ARBA" id="ARBA00023136"/>
    </source>
</evidence>
<dbReference type="SMART" id="SM00304">
    <property type="entry name" value="HAMP"/>
    <property type="match status" value="2"/>
</dbReference>
<dbReference type="GO" id="GO:0004888">
    <property type="term" value="F:transmembrane signaling receptor activity"/>
    <property type="evidence" value="ECO:0007669"/>
    <property type="project" value="TreeGrafter"/>
</dbReference>
<evidence type="ECO:0000256" key="4">
    <source>
        <dbReference type="ARBA" id="ARBA00022692"/>
    </source>
</evidence>
<evidence type="ECO:0000313" key="14">
    <source>
        <dbReference type="EMBL" id="SDM42480.1"/>
    </source>
</evidence>
<dbReference type="InterPro" id="IPR004089">
    <property type="entry name" value="MCPsignal_dom"/>
</dbReference>
<evidence type="ECO:0000256" key="1">
    <source>
        <dbReference type="ARBA" id="ARBA00004651"/>
    </source>
</evidence>
<comment type="similarity">
    <text evidence="7">Belongs to the methyl-accepting chemotaxis (MCP) protein family.</text>
</comment>
<dbReference type="AlphaFoldDB" id="A0A1G9T4A6"/>
<evidence type="ECO:0000256" key="5">
    <source>
        <dbReference type="ARBA" id="ARBA00022989"/>
    </source>
</evidence>
<dbReference type="SMART" id="SM00283">
    <property type="entry name" value="MA"/>
    <property type="match status" value="1"/>
</dbReference>
<dbReference type="GO" id="GO:0007165">
    <property type="term" value="P:signal transduction"/>
    <property type="evidence" value="ECO:0007669"/>
    <property type="project" value="UniProtKB-KW"/>
</dbReference>
<dbReference type="OrthoDB" id="9791237at2"/>
<dbReference type="InterPro" id="IPR051310">
    <property type="entry name" value="MCP_chemotaxis"/>
</dbReference>
<feature type="coiled-coil region" evidence="9">
    <location>
        <begin position="525"/>
        <end position="552"/>
    </location>
</feature>
<dbReference type="SUPFAM" id="SSF58104">
    <property type="entry name" value="Methyl-accepting chemotaxis protein (MCP) signaling domain"/>
    <property type="match status" value="1"/>
</dbReference>
<keyword evidence="6 11" id="KW-0472">Membrane</keyword>
<dbReference type="InterPro" id="IPR004010">
    <property type="entry name" value="Double_Cache_2"/>
</dbReference>
<dbReference type="PROSITE" id="PS50885">
    <property type="entry name" value="HAMP"/>
    <property type="match status" value="1"/>
</dbReference>
<dbReference type="PROSITE" id="PS50111">
    <property type="entry name" value="CHEMOTAXIS_TRANSDUC_2"/>
    <property type="match status" value="1"/>
</dbReference>
<dbReference type="Pfam" id="PF00015">
    <property type="entry name" value="MCPsignal"/>
    <property type="match status" value="1"/>
</dbReference>
<dbReference type="Gene3D" id="1.10.287.950">
    <property type="entry name" value="Methyl-accepting chemotaxis protein"/>
    <property type="match status" value="1"/>
</dbReference>
<evidence type="ECO:0000256" key="8">
    <source>
        <dbReference type="PROSITE-ProRule" id="PRU00284"/>
    </source>
</evidence>
<evidence type="ECO:0000256" key="9">
    <source>
        <dbReference type="SAM" id="Coils"/>
    </source>
</evidence>
<keyword evidence="4 11" id="KW-0812">Transmembrane</keyword>
<evidence type="ECO:0000256" key="10">
    <source>
        <dbReference type="SAM" id="MobiDB-lite"/>
    </source>
</evidence>
<dbReference type="InterPro" id="IPR033480">
    <property type="entry name" value="sCache_2"/>
</dbReference>
<feature type="domain" description="HAMP" evidence="13">
    <location>
        <begin position="210"/>
        <end position="262"/>
    </location>
</feature>
<dbReference type="FunFam" id="1.10.287.950:FF:000001">
    <property type="entry name" value="Methyl-accepting chemotaxis sensory transducer"/>
    <property type="match status" value="1"/>
</dbReference>
<dbReference type="Pfam" id="PF00672">
    <property type="entry name" value="HAMP"/>
    <property type="match status" value="1"/>
</dbReference>
<dbReference type="CDD" id="cd06225">
    <property type="entry name" value="HAMP"/>
    <property type="match status" value="1"/>
</dbReference>
<dbReference type="Gene3D" id="6.10.340.10">
    <property type="match status" value="1"/>
</dbReference>
<keyword evidence="3" id="KW-0488">Methylation</keyword>
<dbReference type="GO" id="GO:0006935">
    <property type="term" value="P:chemotaxis"/>
    <property type="evidence" value="ECO:0007669"/>
    <property type="project" value="TreeGrafter"/>
</dbReference>
<dbReference type="CDD" id="cd11386">
    <property type="entry name" value="MCP_signal"/>
    <property type="match status" value="1"/>
</dbReference>
<evidence type="ECO:0000256" key="3">
    <source>
        <dbReference type="ARBA" id="ARBA00022481"/>
    </source>
</evidence>
<dbReference type="STRING" id="392333.SAMN05660860_02480"/>
<dbReference type="Proteomes" id="UP000182146">
    <property type="component" value="Unassembled WGS sequence"/>
</dbReference>
<dbReference type="PANTHER" id="PTHR43531">
    <property type="entry name" value="PROTEIN ICFG"/>
    <property type="match status" value="1"/>
</dbReference>
<keyword evidence="2" id="KW-1003">Cell membrane</keyword>
<keyword evidence="5 11" id="KW-1133">Transmembrane helix</keyword>
<reference evidence="14 15" key="1">
    <citation type="submission" date="2016-10" db="EMBL/GenBank/DDBJ databases">
        <authorList>
            <person name="de Groot N.N."/>
        </authorList>
    </citation>
    <scope>NUCLEOTIDE SEQUENCE [LARGE SCALE GENOMIC DNA]</scope>
    <source>
        <strain evidence="14 15">DSM 17813</strain>
    </source>
</reference>
<evidence type="ECO:0000256" key="11">
    <source>
        <dbReference type="SAM" id="Phobius"/>
    </source>
</evidence>
<protein>
    <submittedName>
        <fullName evidence="14">Methyl-accepting chemotaxis sensory transducer with Cache sensor</fullName>
    </submittedName>
</protein>
<dbReference type="RefSeq" id="WP_052446395.1">
    <property type="nucleotide sequence ID" value="NZ_FNGU01000006.1"/>
</dbReference>
<dbReference type="GO" id="GO:0005886">
    <property type="term" value="C:plasma membrane"/>
    <property type="evidence" value="ECO:0007669"/>
    <property type="project" value="UniProtKB-SubCell"/>
</dbReference>
<gene>
    <name evidence="14" type="ORF">SAMN05660860_02480</name>
</gene>
<keyword evidence="8" id="KW-0807">Transducer</keyword>
<dbReference type="EMBL" id="FNGU01000006">
    <property type="protein sequence ID" value="SDM42480.1"/>
    <property type="molecule type" value="Genomic_DNA"/>
</dbReference>
<dbReference type="Gene3D" id="3.30.450.20">
    <property type="entry name" value="PAS domain"/>
    <property type="match status" value="1"/>
</dbReference>
<evidence type="ECO:0000313" key="15">
    <source>
        <dbReference type="Proteomes" id="UP000182146"/>
    </source>
</evidence>
<accession>A0A1G9T4A6</accession>
<dbReference type="InterPro" id="IPR003660">
    <property type="entry name" value="HAMP_dom"/>
</dbReference>
<feature type="domain" description="Methyl-accepting transducer" evidence="12">
    <location>
        <begin position="307"/>
        <end position="536"/>
    </location>
</feature>
<evidence type="ECO:0000256" key="2">
    <source>
        <dbReference type="ARBA" id="ARBA00022475"/>
    </source>
</evidence>
<feature type="region of interest" description="Disordered" evidence="10">
    <location>
        <begin position="555"/>
        <end position="589"/>
    </location>
</feature>
<comment type="subcellular location">
    <subcellularLocation>
        <location evidence="1">Cell membrane</location>
        <topology evidence="1">Multi-pass membrane protein</topology>
    </subcellularLocation>
</comment>
<organism evidence="14 15">
    <name type="scientific">Geoalkalibacter ferrihydriticus</name>
    <dbReference type="NCBI Taxonomy" id="392333"/>
    <lineage>
        <taxon>Bacteria</taxon>
        <taxon>Pseudomonadati</taxon>
        <taxon>Thermodesulfobacteriota</taxon>
        <taxon>Desulfuromonadia</taxon>
        <taxon>Desulfuromonadales</taxon>
        <taxon>Geoalkalibacteraceae</taxon>
        <taxon>Geoalkalibacter</taxon>
    </lineage>
</organism>
<evidence type="ECO:0000259" key="13">
    <source>
        <dbReference type="PROSITE" id="PS50885"/>
    </source>
</evidence>
<sequence length="589" mass="63768">MNNLRMGTKIYLLSALIMLAFTLAIAWVYMQARDNFYQAKQNEIRHIVESGWGVVNHYAKQAQAGHLTREEAQQRALDALRDVRFEGDNYFWINDLTPRMVMHPINPALDGRNLAESRDPNGKALFVEMVEVARSAGEGYVDYQWPVPGFDEPVDKTSFIKLLPEWGWIIGGGLYIDDIQALLSRMFWTAAAVIGVTIAVMLVLVTLVARSVATPLKKTLTMIEEMEKGRLDTRLNLNRRDEIGQMARAMDTFAENLKQEVIGSLQKLAAGNLDLSIHPRDGQDQVRGALKKVSDDLNLVMGQIQSAGLQIAGGAGQVSDTSQSLSQGATEQASSLEEIAASMNEMAAQIKHSADNAVQADRLAGEMKQAALEGTGQMRQMVTAMGEINTAGQSISKIIKVIDEIAFQTNLLALNAAVEAARAGQHGKGFAVVAEEVRNLAARSARAARETAELIEGSVDKTANGAGIAEKTAAALDQMVIGVTRVSDLVGEMAAAAREQSEGISQVNVGLNQIDQVTQQNTANAEECAAAAEELSSQSEQLRQMLARFTLRQASATPESGVLKRPSAPAAWGSHEKSRALLDQSSWAN</sequence>
<evidence type="ECO:0000259" key="12">
    <source>
        <dbReference type="PROSITE" id="PS50111"/>
    </source>
</evidence>
<dbReference type="SMART" id="SM01049">
    <property type="entry name" value="Cache_2"/>
    <property type="match status" value="1"/>
</dbReference>
<evidence type="ECO:0000256" key="7">
    <source>
        <dbReference type="ARBA" id="ARBA00029447"/>
    </source>
</evidence>
<dbReference type="PANTHER" id="PTHR43531:SF14">
    <property type="entry name" value="METHYL-ACCEPTING CHEMOTAXIS PROTEIN I-RELATED"/>
    <property type="match status" value="1"/>
</dbReference>
<name>A0A1G9T4A6_9BACT</name>
<dbReference type="Pfam" id="PF08269">
    <property type="entry name" value="dCache_2"/>
    <property type="match status" value="1"/>
</dbReference>
<proteinExistence type="inferred from homology"/>
<feature type="transmembrane region" description="Helical" evidence="11">
    <location>
        <begin position="186"/>
        <end position="209"/>
    </location>
</feature>